<comment type="similarity">
    <text evidence="2 11">Belongs to the YME2 family.</text>
</comment>
<feature type="domain" description="Mitochondrial escape protein 2 C-terminal" evidence="13">
    <location>
        <begin position="348"/>
        <end position="840"/>
    </location>
</feature>
<feature type="domain" description="RRM" evidence="12">
    <location>
        <begin position="188"/>
        <end position="246"/>
    </location>
</feature>
<evidence type="ECO:0000256" key="4">
    <source>
        <dbReference type="ARBA" id="ARBA00022692"/>
    </source>
</evidence>
<dbReference type="PANTHER" id="PTHR32198">
    <property type="entry name" value="MITOCHONDRIAL ESCAPE PROTEIN 2"/>
    <property type="match status" value="1"/>
</dbReference>
<dbReference type="CDD" id="cd12433">
    <property type="entry name" value="RRM_Yme2p_like"/>
    <property type="match status" value="1"/>
</dbReference>
<dbReference type="InterPro" id="IPR034260">
    <property type="entry name" value="Yme2_RRM"/>
</dbReference>
<evidence type="ECO:0000313" key="14">
    <source>
        <dbReference type="EMBL" id="EIW85363.1"/>
    </source>
</evidence>
<gene>
    <name evidence="14" type="ORF">CONPUDRAFT_135128</name>
</gene>
<dbReference type="GO" id="GO:0005743">
    <property type="term" value="C:mitochondrial inner membrane"/>
    <property type="evidence" value="ECO:0007669"/>
    <property type="project" value="UniProtKB-SubCell"/>
</dbReference>
<evidence type="ECO:0000259" key="13">
    <source>
        <dbReference type="Pfam" id="PF10443"/>
    </source>
</evidence>
<evidence type="ECO:0000256" key="8">
    <source>
        <dbReference type="ARBA" id="ARBA00023128"/>
    </source>
</evidence>
<dbReference type="Pfam" id="PF10443">
    <property type="entry name" value="RNA12"/>
    <property type="match status" value="1"/>
</dbReference>
<dbReference type="Proteomes" id="UP000053558">
    <property type="component" value="Unassembled WGS sequence"/>
</dbReference>
<sequence>MYTVHSRKALSRLQPILARRHASLPRRTTIPTRSLVTTAESTRDGESTQSIIETSDREAWLFVDSVFPIRLGAFDLRHYIGLIREESLLSMLETRLSQVKAHGFRVQSLEPYHKDGGVFVRFTYTSADSELALQTIKSDITQHITQHEGLPTWTGFGKGNVWLVRGRPWTEDMNRFPSNVLKVDFEGPDVQQEDLYDIFRPYGRITDIVPPTPVPAGAFRSASITFRRVRSAVAARNVMHGHQYSDGKSMTRLHTLYIPPLHAHAVRDWLTSHPRIVLPVILFFLGTLTYTIFDPVRTLLVEAKILNWFNYKEYALYKWLRSNTVGRFSFITKAHESAPEYTNVWKERKEAEGLLKSYLSDLPTTVAFVHGPQGSGKTSMLTNVIGDVDRKTLIIDCEPLNKATSDAQLLSRLAEQTGYWPVFASLNSVNNMIDMASVGLIGQKAGFSTSLQDQLKELLEVVGTALKKTNASLRQEALHQVHAEHELRRREAEAESWRERIRNGSWHDGRLDCVAGNGVMSELGIGDEPFLETDIEKINTFVDERKLTFASMIEKQRDEDLAKKQKRVQETQAVQALPVVVIKNFATNAGAKREELQTVLAQWAANLVENQVAHVIVVSDNRENSKQLARALPSKPLNTIALYDADAPSALAFVKQRLYDAGVGAKLSGRETAFIERLGGRASDLESMIHKVKSGMSVEEAVEDIIARAVGELRKNAFGDDIEYAKSLPWSREQAWTVLKQLVKKNEIPYYNVLLEFPFKGDEASLRAMEHSELISIGTSNGRPSTIRPGRPVFRCVFERLVNDAIFQATQDIAFNDKLISSQESTIRSCESELATLKEISSTERASFWGRRKASSERRDYLFKKIAAAQTKIQELDKRTAELKKVLAKGDTAKHS</sequence>
<organism evidence="14 15">
    <name type="scientific">Coniophora puteana (strain RWD-64-598)</name>
    <name type="common">Brown rot fungus</name>
    <dbReference type="NCBI Taxonomy" id="741705"/>
    <lineage>
        <taxon>Eukaryota</taxon>
        <taxon>Fungi</taxon>
        <taxon>Dikarya</taxon>
        <taxon>Basidiomycota</taxon>
        <taxon>Agaricomycotina</taxon>
        <taxon>Agaricomycetes</taxon>
        <taxon>Agaricomycetidae</taxon>
        <taxon>Boletales</taxon>
        <taxon>Coniophorineae</taxon>
        <taxon>Coniophoraceae</taxon>
        <taxon>Coniophora</taxon>
    </lineage>
</organism>
<keyword evidence="4" id="KW-0812">Transmembrane</keyword>
<evidence type="ECO:0000256" key="5">
    <source>
        <dbReference type="ARBA" id="ARBA00022792"/>
    </source>
</evidence>
<reference evidence="15" key="1">
    <citation type="journal article" date="2012" name="Science">
        <title>The Paleozoic origin of enzymatic lignin decomposition reconstructed from 31 fungal genomes.</title>
        <authorList>
            <person name="Floudas D."/>
            <person name="Binder M."/>
            <person name="Riley R."/>
            <person name="Barry K."/>
            <person name="Blanchette R.A."/>
            <person name="Henrissat B."/>
            <person name="Martinez A.T."/>
            <person name="Otillar R."/>
            <person name="Spatafora J.W."/>
            <person name="Yadav J.S."/>
            <person name="Aerts A."/>
            <person name="Benoit I."/>
            <person name="Boyd A."/>
            <person name="Carlson A."/>
            <person name="Copeland A."/>
            <person name="Coutinho P.M."/>
            <person name="de Vries R.P."/>
            <person name="Ferreira P."/>
            <person name="Findley K."/>
            <person name="Foster B."/>
            <person name="Gaskell J."/>
            <person name="Glotzer D."/>
            <person name="Gorecki P."/>
            <person name="Heitman J."/>
            <person name="Hesse C."/>
            <person name="Hori C."/>
            <person name="Igarashi K."/>
            <person name="Jurgens J.A."/>
            <person name="Kallen N."/>
            <person name="Kersten P."/>
            <person name="Kohler A."/>
            <person name="Kuees U."/>
            <person name="Kumar T.K.A."/>
            <person name="Kuo A."/>
            <person name="LaButti K."/>
            <person name="Larrondo L.F."/>
            <person name="Lindquist E."/>
            <person name="Ling A."/>
            <person name="Lombard V."/>
            <person name="Lucas S."/>
            <person name="Lundell T."/>
            <person name="Martin R."/>
            <person name="McLaughlin D.J."/>
            <person name="Morgenstern I."/>
            <person name="Morin E."/>
            <person name="Murat C."/>
            <person name="Nagy L.G."/>
            <person name="Nolan M."/>
            <person name="Ohm R.A."/>
            <person name="Patyshakuliyeva A."/>
            <person name="Rokas A."/>
            <person name="Ruiz-Duenas F.J."/>
            <person name="Sabat G."/>
            <person name="Salamov A."/>
            <person name="Samejima M."/>
            <person name="Schmutz J."/>
            <person name="Slot J.C."/>
            <person name="St John F."/>
            <person name="Stenlid J."/>
            <person name="Sun H."/>
            <person name="Sun S."/>
            <person name="Syed K."/>
            <person name="Tsang A."/>
            <person name="Wiebenga A."/>
            <person name="Young D."/>
            <person name="Pisabarro A."/>
            <person name="Eastwood D.C."/>
            <person name="Martin F."/>
            <person name="Cullen D."/>
            <person name="Grigoriev I.V."/>
            <person name="Hibbett D.S."/>
        </authorList>
    </citation>
    <scope>NUCLEOTIDE SEQUENCE [LARGE SCALE GENOMIC DNA]</scope>
    <source>
        <strain evidence="15">RWD-64-598 SS2</strain>
    </source>
</reference>
<dbReference type="PANTHER" id="PTHR32198:SF2">
    <property type="entry name" value="MITOCHONDRIAL ESCAPE PROTEIN 2"/>
    <property type="match status" value="1"/>
</dbReference>
<keyword evidence="11" id="KW-0694">RNA-binding</keyword>
<dbReference type="SUPFAM" id="SSF52540">
    <property type="entry name" value="P-loop containing nucleoside triphosphate hydrolases"/>
    <property type="match status" value="1"/>
</dbReference>
<keyword evidence="11" id="KW-0507">mRNA processing</keyword>
<evidence type="ECO:0000256" key="7">
    <source>
        <dbReference type="ARBA" id="ARBA00022989"/>
    </source>
</evidence>
<evidence type="ECO:0000256" key="10">
    <source>
        <dbReference type="ARBA" id="ARBA00025276"/>
    </source>
</evidence>
<keyword evidence="9" id="KW-0472">Membrane</keyword>
<evidence type="ECO:0000256" key="1">
    <source>
        <dbReference type="ARBA" id="ARBA00004434"/>
    </source>
</evidence>
<dbReference type="InterPro" id="IPR027417">
    <property type="entry name" value="P-loop_NTPase"/>
</dbReference>
<keyword evidence="8 11" id="KW-0496">Mitochondrion</keyword>
<protein>
    <recommendedName>
        <fullName evidence="3 11">Mitochondrial escape protein 2</fullName>
    </recommendedName>
</protein>
<keyword evidence="7" id="KW-1133">Transmembrane helix</keyword>
<keyword evidence="6" id="KW-0809">Transit peptide</keyword>
<dbReference type="KEGG" id="cput:CONPUDRAFT_135128"/>
<comment type="caution">
    <text evidence="14">The sequence shown here is derived from an EMBL/GenBank/DDBJ whole genome shotgun (WGS) entry which is preliminary data.</text>
</comment>
<dbReference type="AlphaFoldDB" id="A0A5M3N1U6"/>
<dbReference type="GeneID" id="19200713"/>
<dbReference type="GO" id="GO:0003723">
    <property type="term" value="F:RNA binding"/>
    <property type="evidence" value="ECO:0007669"/>
    <property type="project" value="UniProtKB-UniRule"/>
</dbReference>
<comment type="subcellular location">
    <subcellularLocation>
        <location evidence="1 11">Mitochondrion inner membrane</location>
        <topology evidence="1 11">Single-pass membrane protein</topology>
    </subcellularLocation>
</comment>
<evidence type="ECO:0000313" key="15">
    <source>
        <dbReference type="Proteomes" id="UP000053558"/>
    </source>
</evidence>
<evidence type="ECO:0000256" key="3">
    <source>
        <dbReference type="ARBA" id="ARBA00020222"/>
    </source>
</evidence>
<dbReference type="OrthoDB" id="10267654at2759"/>
<dbReference type="InterPro" id="IPR000504">
    <property type="entry name" value="RRM_dom"/>
</dbReference>
<keyword evidence="15" id="KW-1185">Reference proteome</keyword>
<comment type="function">
    <text evidence="10 11">Plays a role in maintaining the mitochondrial genome and in controlling the mtDNA escape. Involved in the regulation of mtDNA nucleotide structure and number. May have a dispensable role in early maturation of pre-rRNA.</text>
</comment>
<dbReference type="InterPro" id="IPR012677">
    <property type="entry name" value="Nucleotide-bd_a/b_plait_sf"/>
</dbReference>
<evidence type="ECO:0000256" key="9">
    <source>
        <dbReference type="ARBA" id="ARBA00023136"/>
    </source>
</evidence>
<evidence type="ECO:0000256" key="2">
    <source>
        <dbReference type="ARBA" id="ARBA00010320"/>
    </source>
</evidence>
<keyword evidence="5 11" id="KW-0999">Mitochondrion inner membrane</keyword>
<evidence type="ECO:0000256" key="11">
    <source>
        <dbReference type="RuleBase" id="RU367108"/>
    </source>
</evidence>
<dbReference type="InterPro" id="IPR039627">
    <property type="entry name" value="Yme2_C"/>
</dbReference>
<dbReference type="RefSeq" id="XP_007764868.1">
    <property type="nucleotide sequence ID" value="XM_007766678.1"/>
</dbReference>
<dbReference type="Pfam" id="PF00076">
    <property type="entry name" value="RRM_1"/>
    <property type="match status" value="1"/>
</dbReference>
<evidence type="ECO:0000256" key="6">
    <source>
        <dbReference type="ARBA" id="ARBA00022946"/>
    </source>
</evidence>
<dbReference type="OMA" id="WTPEQAW"/>
<dbReference type="InterPro" id="IPR018850">
    <property type="entry name" value="Mt_escape_2_C"/>
</dbReference>
<name>A0A5M3N1U6_CONPW</name>
<dbReference type="SUPFAM" id="SSF54928">
    <property type="entry name" value="RNA-binding domain, RBD"/>
    <property type="match status" value="1"/>
</dbReference>
<accession>A0A5M3N1U6</accession>
<dbReference type="Gene3D" id="3.40.50.300">
    <property type="entry name" value="P-loop containing nucleotide triphosphate hydrolases"/>
    <property type="match status" value="1"/>
</dbReference>
<dbReference type="Gene3D" id="3.30.70.330">
    <property type="match status" value="1"/>
</dbReference>
<dbReference type="InterPro" id="IPR035979">
    <property type="entry name" value="RBD_domain_sf"/>
</dbReference>
<evidence type="ECO:0000259" key="12">
    <source>
        <dbReference type="Pfam" id="PF00076"/>
    </source>
</evidence>
<dbReference type="GO" id="GO:0006397">
    <property type="term" value="P:mRNA processing"/>
    <property type="evidence" value="ECO:0007669"/>
    <property type="project" value="UniProtKB-UniRule"/>
</dbReference>
<proteinExistence type="inferred from homology"/>
<dbReference type="EMBL" id="JH711574">
    <property type="protein sequence ID" value="EIW85363.1"/>
    <property type="molecule type" value="Genomic_DNA"/>
</dbReference>